<evidence type="ECO:0000313" key="2">
    <source>
        <dbReference type="EMBL" id="CEM42591.1"/>
    </source>
</evidence>
<organism evidence="2">
    <name type="scientific">Chromera velia CCMP2878</name>
    <dbReference type="NCBI Taxonomy" id="1169474"/>
    <lineage>
        <taxon>Eukaryota</taxon>
        <taxon>Sar</taxon>
        <taxon>Alveolata</taxon>
        <taxon>Colpodellida</taxon>
        <taxon>Chromeraceae</taxon>
        <taxon>Chromera</taxon>
    </lineage>
</organism>
<feature type="compositionally biased region" description="Polar residues" evidence="1">
    <location>
        <begin position="43"/>
        <end position="58"/>
    </location>
</feature>
<feature type="region of interest" description="Disordered" evidence="1">
    <location>
        <begin position="32"/>
        <end position="58"/>
    </location>
</feature>
<evidence type="ECO:0000313" key="3">
    <source>
        <dbReference type="EMBL" id="CEM53299.1"/>
    </source>
</evidence>
<sequence>CPRLCLCDRQESALPPPSSCILPADPAAAAAAGAGVEEGVPSEQKTQTESSDSSNTKTIKSAFSSLQNRADPENFQSGMKGGRYFISAVPKHGKTKKPIVVTFPKSPP</sequence>
<dbReference type="AlphaFoldDB" id="A0A0G4HET9"/>
<dbReference type="EMBL" id="CDMZ01002487">
    <property type="protein sequence ID" value="CEM42591.1"/>
    <property type="molecule type" value="Genomic_DNA"/>
</dbReference>
<proteinExistence type="predicted"/>
<reference evidence="2" key="1">
    <citation type="submission" date="2014-11" db="EMBL/GenBank/DDBJ databases">
        <authorList>
            <person name="Otto D Thomas"/>
            <person name="Naeem Raeece"/>
        </authorList>
    </citation>
    <scope>NUCLEOTIDE SEQUENCE</scope>
</reference>
<evidence type="ECO:0000256" key="1">
    <source>
        <dbReference type="SAM" id="MobiDB-lite"/>
    </source>
</evidence>
<dbReference type="EMBL" id="CDMZ01005611">
    <property type="protein sequence ID" value="CEM53299.1"/>
    <property type="molecule type" value="Genomic_DNA"/>
</dbReference>
<name>A0A0G4HET9_9ALVE</name>
<feature type="non-terminal residue" evidence="2">
    <location>
        <position position="1"/>
    </location>
</feature>
<dbReference type="VEuPathDB" id="CryptoDB:Cvel_36628"/>
<protein>
    <submittedName>
        <fullName evidence="2">Uncharacterized protein</fullName>
    </submittedName>
</protein>
<gene>
    <name evidence="2" type="ORF">Cvel_26874</name>
    <name evidence="3" type="ORF">Cvel_36628</name>
</gene>
<dbReference type="VEuPathDB" id="CryptoDB:Cvel_26874"/>
<accession>A0A0G4HET9</accession>